<name>A0A2A4SR06_9DELT</name>
<organism evidence="2 3">
    <name type="scientific">SAR324 cluster bacterium</name>
    <dbReference type="NCBI Taxonomy" id="2024889"/>
    <lineage>
        <taxon>Bacteria</taxon>
        <taxon>Deltaproteobacteria</taxon>
        <taxon>SAR324 cluster</taxon>
    </lineage>
</organism>
<sequence>MRKSLFFIPLFVSLLALASCETTTTTFSEGISQRVLQEKEDKLIQEDKKLVFEIIDLLGQSATIFYLVKEEVPVELVNKVKDQVLKRVKEAAFFTDLLSEQQARPIFTQERRMKQAREIYLDSLANVSVSDKDLSNPLGRLLQVENFLVYQLDSWPCASCVSKNIIGLKLRLVEASTGDIIWTGISQRSVLSPDSENLDVALQELTAELMENFYFRFKRKWHIQRFQNLAMITN</sequence>
<dbReference type="EMBL" id="NVSR01000143">
    <property type="protein sequence ID" value="PCI23511.1"/>
    <property type="molecule type" value="Genomic_DNA"/>
</dbReference>
<evidence type="ECO:0008006" key="4">
    <source>
        <dbReference type="Google" id="ProtNLM"/>
    </source>
</evidence>
<dbReference type="Proteomes" id="UP000218113">
    <property type="component" value="Unassembled WGS sequence"/>
</dbReference>
<gene>
    <name evidence="2" type="ORF">COB67_12755</name>
</gene>
<reference evidence="3" key="1">
    <citation type="submission" date="2017-08" db="EMBL/GenBank/DDBJ databases">
        <title>A dynamic microbial community with high functional redundancy inhabits the cold, oxic subseafloor aquifer.</title>
        <authorList>
            <person name="Tully B.J."/>
            <person name="Wheat C.G."/>
            <person name="Glazer B.T."/>
            <person name="Huber J.A."/>
        </authorList>
    </citation>
    <scope>NUCLEOTIDE SEQUENCE [LARGE SCALE GENOMIC DNA]</scope>
</reference>
<proteinExistence type="predicted"/>
<comment type="caution">
    <text evidence="2">The sequence shown here is derived from an EMBL/GenBank/DDBJ whole genome shotgun (WGS) entry which is preliminary data.</text>
</comment>
<evidence type="ECO:0000313" key="2">
    <source>
        <dbReference type="EMBL" id="PCI23511.1"/>
    </source>
</evidence>
<keyword evidence="1" id="KW-0732">Signal</keyword>
<accession>A0A2A4SR06</accession>
<feature type="signal peptide" evidence="1">
    <location>
        <begin position="1"/>
        <end position="18"/>
    </location>
</feature>
<dbReference type="PROSITE" id="PS51257">
    <property type="entry name" value="PROKAR_LIPOPROTEIN"/>
    <property type="match status" value="1"/>
</dbReference>
<evidence type="ECO:0000256" key="1">
    <source>
        <dbReference type="SAM" id="SignalP"/>
    </source>
</evidence>
<dbReference type="AlphaFoldDB" id="A0A2A4SR06"/>
<protein>
    <recommendedName>
        <fullName evidence="4">DUF4136 domain-containing protein</fullName>
    </recommendedName>
</protein>
<feature type="chain" id="PRO_5013082417" description="DUF4136 domain-containing protein" evidence="1">
    <location>
        <begin position="19"/>
        <end position="234"/>
    </location>
</feature>
<evidence type="ECO:0000313" key="3">
    <source>
        <dbReference type="Proteomes" id="UP000218113"/>
    </source>
</evidence>